<dbReference type="RefSeq" id="XP_040741069.1">
    <property type="nucleotide sequence ID" value="XM_040888348.1"/>
</dbReference>
<sequence>MSPQPAPLWQIYKGIEPRYRILMGLGFMGFSMAGLWVSDKLEEAYPAAADTRVVHISHDEVARAEEYLRRNSKPNK</sequence>
<reference evidence="2 3" key="1">
    <citation type="submission" date="2016-07" db="EMBL/GenBank/DDBJ databases">
        <title>Pervasive Adenine N6-methylation of Active Genes in Fungi.</title>
        <authorList>
            <consortium name="DOE Joint Genome Institute"/>
            <person name="Mondo S.J."/>
            <person name="Dannebaum R.O."/>
            <person name="Kuo R.C."/>
            <person name="Labutti K."/>
            <person name="Haridas S."/>
            <person name="Kuo A."/>
            <person name="Salamov A."/>
            <person name="Ahrendt S.R."/>
            <person name="Lipzen A."/>
            <person name="Sullivan W."/>
            <person name="Andreopoulos W.B."/>
            <person name="Clum A."/>
            <person name="Lindquist E."/>
            <person name="Daum C."/>
            <person name="Ramamoorthy G.K."/>
            <person name="Gryganskyi A."/>
            <person name="Culley D."/>
            <person name="Magnuson J.K."/>
            <person name="James T.Y."/>
            <person name="O'Malley M.A."/>
            <person name="Stajich J.E."/>
            <person name="Spatafora J.W."/>
            <person name="Visel A."/>
            <person name="Grigoriev I.V."/>
        </authorList>
    </citation>
    <scope>NUCLEOTIDE SEQUENCE [LARGE SCALE GENOMIC DNA]</scope>
    <source>
        <strain evidence="2 3">ATCC 12442</strain>
    </source>
</reference>
<keyword evidence="1" id="KW-1133">Transmembrane helix</keyword>
<dbReference type="Proteomes" id="UP000193922">
    <property type="component" value="Unassembled WGS sequence"/>
</dbReference>
<dbReference type="OrthoDB" id="2555959at2759"/>
<comment type="caution">
    <text evidence="2">The sequence shown here is derived from an EMBL/GenBank/DDBJ whole genome shotgun (WGS) entry which is preliminary data.</text>
</comment>
<gene>
    <name evidence="2" type="ORF">DL89DRAFT_269575</name>
</gene>
<dbReference type="GeneID" id="63804996"/>
<protein>
    <submittedName>
        <fullName evidence="2">Uncharacterized protein</fullName>
    </submittedName>
</protein>
<keyword evidence="1" id="KW-0812">Transmembrane</keyword>
<keyword evidence="3" id="KW-1185">Reference proteome</keyword>
<dbReference type="AlphaFoldDB" id="A0A1Y1W0W6"/>
<organism evidence="2 3">
    <name type="scientific">Linderina pennispora</name>
    <dbReference type="NCBI Taxonomy" id="61395"/>
    <lineage>
        <taxon>Eukaryota</taxon>
        <taxon>Fungi</taxon>
        <taxon>Fungi incertae sedis</taxon>
        <taxon>Zoopagomycota</taxon>
        <taxon>Kickxellomycotina</taxon>
        <taxon>Kickxellomycetes</taxon>
        <taxon>Kickxellales</taxon>
        <taxon>Kickxellaceae</taxon>
        <taxon>Linderina</taxon>
    </lineage>
</organism>
<name>A0A1Y1W0W6_9FUNG</name>
<evidence type="ECO:0000256" key="1">
    <source>
        <dbReference type="SAM" id="Phobius"/>
    </source>
</evidence>
<evidence type="ECO:0000313" key="2">
    <source>
        <dbReference type="EMBL" id="ORX67147.1"/>
    </source>
</evidence>
<keyword evidence="1" id="KW-0472">Membrane</keyword>
<dbReference type="EMBL" id="MCFD01000013">
    <property type="protein sequence ID" value="ORX67147.1"/>
    <property type="molecule type" value="Genomic_DNA"/>
</dbReference>
<feature type="transmembrane region" description="Helical" evidence="1">
    <location>
        <begin position="21"/>
        <end position="38"/>
    </location>
</feature>
<proteinExistence type="predicted"/>
<evidence type="ECO:0000313" key="3">
    <source>
        <dbReference type="Proteomes" id="UP000193922"/>
    </source>
</evidence>
<accession>A0A1Y1W0W6</accession>